<name>A0A1I7W5Z9_HETBA</name>
<evidence type="ECO:0000313" key="1">
    <source>
        <dbReference type="Proteomes" id="UP000095283"/>
    </source>
</evidence>
<dbReference type="WBParaSite" id="Hba_00034">
    <property type="protein sequence ID" value="Hba_00034"/>
    <property type="gene ID" value="Hba_00034"/>
</dbReference>
<proteinExistence type="predicted"/>
<organism evidence="1 2">
    <name type="scientific">Heterorhabditis bacteriophora</name>
    <name type="common">Entomopathogenic nematode worm</name>
    <dbReference type="NCBI Taxonomy" id="37862"/>
    <lineage>
        <taxon>Eukaryota</taxon>
        <taxon>Metazoa</taxon>
        <taxon>Ecdysozoa</taxon>
        <taxon>Nematoda</taxon>
        <taxon>Chromadorea</taxon>
        <taxon>Rhabditida</taxon>
        <taxon>Rhabditina</taxon>
        <taxon>Rhabditomorpha</taxon>
        <taxon>Strongyloidea</taxon>
        <taxon>Heterorhabditidae</taxon>
        <taxon>Heterorhabditis</taxon>
    </lineage>
</organism>
<keyword evidence="1" id="KW-1185">Reference proteome</keyword>
<accession>A0A1I7W5Z9</accession>
<sequence length="23" mass="2595">MSTLLLQKFELLILPSTFTKAIS</sequence>
<dbReference type="AlphaFoldDB" id="A0A1I7W5Z9"/>
<protein>
    <submittedName>
        <fullName evidence="2">Uncharacterized protein</fullName>
    </submittedName>
</protein>
<evidence type="ECO:0000313" key="2">
    <source>
        <dbReference type="WBParaSite" id="Hba_00034"/>
    </source>
</evidence>
<reference evidence="2" key="1">
    <citation type="submission" date="2016-11" db="UniProtKB">
        <authorList>
            <consortium name="WormBaseParasite"/>
        </authorList>
    </citation>
    <scope>IDENTIFICATION</scope>
</reference>
<dbReference type="Proteomes" id="UP000095283">
    <property type="component" value="Unplaced"/>
</dbReference>